<gene>
    <name evidence="1" type="ORF">F5148DRAFT_1167003</name>
</gene>
<evidence type="ECO:0000313" key="2">
    <source>
        <dbReference type="Proteomes" id="UP001207468"/>
    </source>
</evidence>
<reference evidence="1" key="1">
    <citation type="submission" date="2021-03" db="EMBL/GenBank/DDBJ databases">
        <title>Evolutionary priming and transition to the ectomycorrhizal habit in an iconic lineage of mushroom-forming fungi: is preadaptation a requirement?</title>
        <authorList>
            <consortium name="DOE Joint Genome Institute"/>
            <person name="Looney B.P."/>
            <person name="Miyauchi S."/>
            <person name="Morin E."/>
            <person name="Drula E."/>
            <person name="Courty P.E."/>
            <person name="Chicoki N."/>
            <person name="Fauchery L."/>
            <person name="Kohler A."/>
            <person name="Kuo A."/>
            <person name="LaButti K."/>
            <person name="Pangilinan J."/>
            <person name="Lipzen A."/>
            <person name="Riley R."/>
            <person name="Andreopoulos W."/>
            <person name="He G."/>
            <person name="Johnson J."/>
            <person name="Barry K.W."/>
            <person name="Grigoriev I.V."/>
            <person name="Nagy L."/>
            <person name="Hibbett D."/>
            <person name="Henrissat B."/>
            <person name="Matheny P.B."/>
            <person name="Labbe J."/>
            <person name="Martin A.F."/>
        </authorList>
    </citation>
    <scope>NUCLEOTIDE SEQUENCE</scope>
    <source>
        <strain evidence="1">BPL698</strain>
    </source>
</reference>
<name>A0ACC0UJG3_9AGAM</name>
<protein>
    <submittedName>
        <fullName evidence="1">Uncharacterized protein</fullName>
    </submittedName>
</protein>
<dbReference type="Proteomes" id="UP001207468">
    <property type="component" value="Unassembled WGS sequence"/>
</dbReference>
<proteinExistence type="predicted"/>
<accession>A0ACC0UJG3</accession>
<dbReference type="EMBL" id="JAGFNK010000015">
    <property type="protein sequence ID" value="KAI9511864.1"/>
    <property type="molecule type" value="Genomic_DNA"/>
</dbReference>
<sequence>MEKTIPKISEVVFYGLFLTLLAHPLPSHQWCIPNYVSRSRPLLRTPHITVLGASIRVQFTPPSRSVLFSLGNPN</sequence>
<feature type="non-terminal residue" evidence="1">
    <location>
        <position position="74"/>
    </location>
</feature>
<evidence type="ECO:0000313" key="1">
    <source>
        <dbReference type="EMBL" id="KAI9511864.1"/>
    </source>
</evidence>
<organism evidence="1 2">
    <name type="scientific">Russula earlei</name>
    <dbReference type="NCBI Taxonomy" id="71964"/>
    <lineage>
        <taxon>Eukaryota</taxon>
        <taxon>Fungi</taxon>
        <taxon>Dikarya</taxon>
        <taxon>Basidiomycota</taxon>
        <taxon>Agaricomycotina</taxon>
        <taxon>Agaricomycetes</taxon>
        <taxon>Russulales</taxon>
        <taxon>Russulaceae</taxon>
        <taxon>Russula</taxon>
    </lineage>
</organism>
<keyword evidence="2" id="KW-1185">Reference proteome</keyword>
<comment type="caution">
    <text evidence="1">The sequence shown here is derived from an EMBL/GenBank/DDBJ whole genome shotgun (WGS) entry which is preliminary data.</text>
</comment>